<protein>
    <recommendedName>
        <fullName evidence="4">Competence protein ComGF</fullName>
    </recommendedName>
</protein>
<comment type="caution">
    <text evidence="2">The sequence shown here is derived from an EMBL/GenBank/DDBJ whole genome shotgun (WGS) entry which is preliminary data.</text>
</comment>
<evidence type="ECO:0000313" key="2">
    <source>
        <dbReference type="EMBL" id="CAK1244579.1"/>
    </source>
</evidence>
<feature type="transmembrane region" description="Helical" evidence="1">
    <location>
        <begin position="12"/>
        <end position="34"/>
    </location>
</feature>
<name>A0ABM9MW80_9LACO</name>
<evidence type="ECO:0000313" key="3">
    <source>
        <dbReference type="Proteomes" id="UP001314261"/>
    </source>
</evidence>
<dbReference type="Proteomes" id="UP001314261">
    <property type="component" value="Unassembled WGS sequence"/>
</dbReference>
<keyword evidence="1" id="KW-0472">Membrane</keyword>
<organism evidence="2 3">
    <name type="scientific">Fructobacillus fructosus</name>
    <dbReference type="NCBI Taxonomy" id="1631"/>
    <lineage>
        <taxon>Bacteria</taxon>
        <taxon>Bacillati</taxon>
        <taxon>Bacillota</taxon>
        <taxon>Bacilli</taxon>
        <taxon>Lactobacillales</taxon>
        <taxon>Lactobacillaceae</taxon>
        <taxon>Fructobacillus</taxon>
    </lineage>
</organism>
<dbReference type="RefSeq" id="WP_187753494.1">
    <property type="nucleotide sequence ID" value="NZ_CAUZLK010000002.1"/>
</dbReference>
<accession>A0ABM9MW80</accession>
<keyword evidence="1" id="KW-1133">Transmembrane helix</keyword>
<keyword evidence="3" id="KW-1185">Reference proteome</keyword>
<proteinExistence type="predicted"/>
<evidence type="ECO:0000256" key="1">
    <source>
        <dbReference type="SAM" id="Phobius"/>
    </source>
</evidence>
<dbReference type="EMBL" id="CAUZLR010000006">
    <property type="protein sequence ID" value="CAK1244579.1"/>
    <property type="molecule type" value="Genomic_DNA"/>
</dbReference>
<keyword evidence="1" id="KW-0812">Transmembrane</keyword>
<reference evidence="2 3" key="1">
    <citation type="submission" date="2023-10" db="EMBL/GenBank/DDBJ databases">
        <authorList>
            <person name="Botero Cardona J."/>
        </authorList>
    </citation>
    <scope>NUCLEOTIDE SEQUENCE [LARGE SCALE GENOMIC DNA]</scope>
    <source>
        <strain evidence="2 3">R-54839</strain>
    </source>
</reference>
<evidence type="ECO:0008006" key="4">
    <source>
        <dbReference type="Google" id="ProtNLM"/>
    </source>
</evidence>
<gene>
    <name evidence="2" type="ORF">R54839_PPFHFPJH_01056</name>
</gene>
<sequence length="143" mass="16459">MSNKQNRLNNAFTMLESFLALIVSVMVIFGLTMLTHSRKDVGQIDALFQLQSACQQLQEQGYQLISSDESRLELSNEGHLKRLLLKRHRLILQGRNRGEMVLLTGLQNLSFRNQESYQIVEAKTEQGEKLRAFLVLPKEVKKE</sequence>